<dbReference type="SUPFAM" id="SSF53098">
    <property type="entry name" value="Ribonuclease H-like"/>
    <property type="match status" value="1"/>
</dbReference>
<feature type="domain" description="RNase H type-1" evidence="2">
    <location>
        <begin position="89"/>
        <end position="164"/>
    </location>
</feature>
<dbReference type="Gene3D" id="3.30.420.10">
    <property type="entry name" value="Ribonuclease H-like superfamily/Ribonuclease H"/>
    <property type="match status" value="1"/>
</dbReference>
<dbReference type="InterPro" id="IPR002156">
    <property type="entry name" value="RNaseH_domain"/>
</dbReference>
<dbReference type="Gramene" id="AUR62011492-RA">
    <property type="protein sequence ID" value="AUR62011492-RA:cds"/>
    <property type="gene ID" value="AUR62011492"/>
</dbReference>
<keyword evidence="1" id="KW-0175">Coiled coil</keyword>
<dbReference type="InterPro" id="IPR036397">
    <property type="entry name" value="RNaseH_sf"/>
</dbReference>
<dbReference type="GO" id="GO:0004523">
    <property type="term" value="F:RNA-DNA hybrid ribonuclease activity"/>
    <property type="evidence" value="ECO:0007669"/>
    <property type="project" value="InterPro"/>
</dbReference>
<evidence type="ECO:0000313" key="3">
    <source>
        <dbReference type="EnsemblPlants" id="AUR62011492-RA:cds"/>
    </source>
</evidence>
<sequence>MQWGWSLYNQSLAWEVENGKDINIWEDKWLGDKPLRNHLIGPIHSSQHKRSLDSIQRRSQSLEEDLSFMMEDNLSSRRLVVLVFAEIIQGIWISGMAKKIFGYSATEGELQAIKMALEAIESNQWDLCIISTDCTLAVELIKEEAFQENNRLTALLKTCMQAAPRSAVRYKPSI</sequence>
<dbReference type="Pfam" id="PF13456">
    <property type="entry name" value="RVT_3"/>
    <property type="match status" value="1"/>
</dbReference>
<name>A0A803LE86_CHEQI</name>
<protein>
    <recommendedName>
        <fullName evidence="2">RNase H type-1 domain-containing protein</fullName>
    </recommendedName>
</protein>
<reference evidence="3" key="2">
    <citation type="submission" date="2021-03" db="UniProtKB">
        <authorList>
            <consortium name="EnsemblPlants"/>
        </authorList>
    </citation>
    <scope>IDENTIFICATION</scope>
</reference>
<reference evidence="3" key="1">
    <citation type="journal article" date="2017" name="Nature">
        <title>The genome of Chenopodium quinoa.</title>
        <authorList>
            <person name="Jarvis D.E."/>
            <person name="Ho Y.S."/>
            <person name="Lightfoot D.J."/>
            <person name="Schmoeckel S.M."/>
            <person name="Li B."/>
            <person name="Borm T.J.A."/>
            <person name="Ohyanagi H."/>
            <person name="Mineta K."/>
            <person name="Michell C.T."/>
            <person name="Saber N."/>
            <person name="Kharbatia N.M."/>
            <person name="Rupper R.R."/>
            <person name="Sharp A.R."/>
            <person name="Dally N."/>
            <person name="Boughton B.A."/>
            <person name="Woo Y.H."/>
            <person name="Gao G."/>
            <person name="Schijlen E.G.W.M."/>
            <person name="Guo X."/>
            <person name="Momin A.A."/>
            <person name="Negrao S."/>
            <person name="Al-Babili S."/>
            <person name="Gehring C."/>
            <person name="Roessner U."/>
            <person name="Jung C."/>
            <person name="Murphy K."/>
            <person name="Arold S.T."/>
            <person name="Gojobori T."/>
            <person name="van der Linden C.G."/>
            <person name="van Loo E.N."/>
            <person name="Jellen E.N."/>
            <person name="Maughan P.J."/>
            <person name="Tester M."/>
        </authorList>
    </citation>
    <scope>NUCLEOTIDE SEQUENCE [LARGE SCALE GENOMIC DNA]</scope>
    <source>
        <strain evidence="3">cv. PI 614886</strain>
    </source>
</reference>
<dbReference type="GO" id="GO:0003676">
    <property type="term" value="F:nucleic acid binding"/>
    <property type="evidence" value="ECO:0007669"/>
    <property type="project" value="InterPro"/>
</dbReference>
<evidence type="ECO:0000259" key="2">
    <source>
        <dbReference type="Pfam" id="PF13456"/>
    </source>
</evidence>
<accession>A0A803LE86</accession>
<dbReference type="InterPro" id="IPR012337">
    <property type="entry name" value="RNaseH-like_sf"/>
</dbReference>
<dbReference type="Proteomes" id="UP000596660">
    <property type="component" value="Unplaced"/>
</dbReference>
<evidence type="ECO:0000313" key="4">
    <source>
        <dbReference type="Proteomes" id="UP000596660"/>
    </source>
</evidence>
<evidence type="ECO:0000256" key="1">
    <source>
        <dbReference type="SAM" id="Coils"/>
    </source>
</evidence>
<dbReference type="EnsemblPlants" id="AUR62011492-RA">
    <property type="protein sequence ID" value="AUR62011492-RA:cds"/>
    <property type="gene ID" value="AUR62011492"/>
</dbReference>
<dbReference type="AlphaFoldDB" id="A0A803LE86"/>
<organism evidence="3 4">
    <name type="scientific">Chenopodium quinoa</name>
    <name type="common">Quinoa</name>
    <dbReference type="NCBI Taxonomy" id="63459"/>
    <lineage>
        <taxon>Eukaryota</taxon>
        <taxon>Viridiplantae</taxon>
        <taxon>Streptophyta</taxon>
        <taxon>Embryophyta</taxon>
        <taxon>Tracheophyta</taxon>
        <taxon>Spermatophyta</taxon>
        <taxon>Magnoliopsida</taxon>
        <taxon>eudicotyledons</taxon>
        <taxon>Gunneridae</taxon>
        <taxon>Pentapetalae</taxon>
        <taxon>Caryophyllales</taxon>
        <taxon>Chenopodiaceae</taxon>
        <taxon>Chenopodioideae</taxon>
        <taxon>Atripliceae</taxon>
        <taxon>Chenopodium</taxon>
    </lineage>
</organism>
<feature type="coiled-coil region" evidence="1">
    <location>
        <begin position="45"/>
        <end position="72"/>
    </location>
</feature>
<keyword evidence="4" id="KW-1185">Reference proteome</keyword>
<proteinExistence type="predicted"/>